<proteinExistence type="predicted"/>
<evidence type="ECO:0000259" key="2">
    <source>
        <dbReference type="PROSITE" id="PS51270"/>
    </source>
</evidence>
<dbReference type="InterPro" id="IPR037275">
    <property type="entry name" value="Znf_CTCHY_sf"/>
</dbReference>
<feature type="domain" description="CTCHY-type" evidence="2">
    <location>
        <begin position="21"/>
        <end position="94"/>
    </location>
</feature>
<keyword evidence="4" id="KW-1185">Reference proteome</keyword>
<keyword evidence="1" id="KW-0863">Zinc-finger</keyword>
<protein>
    <recommendedName>
        <fullName evidence="2">CTCHY-type domain-containing protein</fullName>
    </recommendedName>
</protein>
<organism evidence="3 4">
    <name type="scientific">Callorhinchus milii</name>
    <name type="common">Ghost shark</name>
    <dbReference type="NCBI Taxonomy" id="7868"/>
    <lineage>
        <taxon>Eukaryota</taxon>
        <taxon>Metazoa</taxon>
        <taxon>Chordata</taxon>
        <taxon>Craniata</taxon>
        <taxon>Vertebrata</taxon>
        <taxon>Chondrichthyes</taxon>
        <taxon>Holocephali</taxon>
        <taxon>Chimaeriformes</taxon>
        <taxon>Callorhinchidae</taxon>
        <taxon>Callorhinchus</taxon>
    </lineage>
</organism>
<reference evidence="4" key="2">
    <citation type="journal article" date="2007" name="PLoS Biol.">
        <title>Survey sequencing and comparative analysis of the elephant shark (Callorhinchus milii) genome.</title>
        <authorList>
            <person name="Venkatesh B."/>
            <person name="Kirkness E.F."/>
            <person name="Loh Y.H."/>
            <person name="Halpern A.L."/>
            <person name="Lee A.P."/>
            <person name="Johnson J."/>
            <person name="Dandona N."/>
            <person name="Viswanathan L.D."/>
            <person name="Tay A."/>
            <person name="Venter J.C."/>
            <person name="Strausberg R.L."/>
            <person name="Brenner S."/>
        </authorList>
    </citation>
    <scope>NUCLEOTIDE SEQUENCE [LARGE SCALE GENOMIC DNA]</scope>
</reference>
<evidence type="ECO:0000313" key="4">
    <source>
        <dbReference type="Proteomes" id="UP000314986"/>
    </source>
</evidence>
<evidence type="ECO:0000313" key="3">
    <source>
        <dbReference type="Ensembl" id="ENSCMIP00000030578.1"/>
    </source>
</evidence>
<dbReference type="SUPFAM" id="SSF161245">
    <property type="entry name" value="Zinc hairpin stack"/>
    <property type="match status" value="1"/>
</dbReference>
<sequence length="151" mass="17737">MHGCKRRCSKLKSGNFCSDMHARHFCFLKTVFGDRYYGTYNLHHVNEKWYHFVSCGICRTDPKETYFQRTKYKLCFPIDLHGNCNYVEKASRWICSVFKEEVHKPDTEQTQTQNCHFNSNVLHDTLDITCIGCTAYIIAQDGKHVSPQQQQ</sequence>
<dbReference type="PROSITE" id="PS51270">
    <property type="entry name" value="ZF_CTCHY"/>
    <property type="match status" value="1"/>
</dbReference>
<reference evidence="4" key="3">
    <citation type="journal article" date="2014" name="Nature">
        <title>Elephant shark genome provides unique insights into gnathostome evolution.</title>
        <authorList>
            <consortium name="International Elephant Shark Genome Sequencing Consortium"/>
            <person name="Venkatesh B."/>
            <person name="Lee A.P."/>
            <person name="Ravi V."/>
            <person name="Maurya A.K."/>
            <person name="Lian M.M."/>
            <person name="Swann J.B."/>
            <person name="Ohta Y."/>
            <person name="Flajnik M.F."/>
            <person name="Sutoh Y."/>
            <person name="Kasahara M."/>
            <person name="Hoon S."/>
            <person name="Gangu V."/>
            <person name="Roy S.W."/>
            <person name="Irimia M."/>
            <person name="Korzh V."/>
            <person name="Kondrychyn I."/>
            <person name="Lim Z.W."/>
            <person name="Tay B.H."/>
            <person name="Tohari S."/>
            <person name="Kong K.W."/>
            <person name="Ho S."/>
            <person name="Lorente-Galdos B."/>
            <person name="Quilez J."/>
            <person name="Marques-Bonet T."/>
            <person name="Raney B.J."/>
            <person name="Ingham P.W."/>
            <person name="Tay A."/>
            <person name="Hillier L.W."/>
            <person name="Minx P."/>
            <person name="Boehm T."/>
            <person name="Wilson R.K."/>
            <person name="Brenner S."/>
            <person name="Warren W.C."/>
        </authorList>
    </citation>
    <scope>NUCLEOTIDE SEQUENCE [LARGE SCALE GENOMIC DNA]</scope>
</reference>
<dbReference type="AlphaFoldDB" id="A0A4W3IWK2"/>
<evidence type="ECO:0000256" key="1">
    <source>
        <dbReference type="PROSITE-ProRule" id="PRU00965"/>
    </source>
</evidence>
<dbReference type="InterPro" id="IPR017921">
    <property type="entry name" value="Znf_CTCHY"/>
</dbReference>
<accession>A0A4W3IWK2</accession>
<dbReference type="Proteomes" id="UP000314986">
    <property type="component" value="Unassembled WGS sequence"/>
</dbReference>
<reference evidence="3" key="5">
    <citation type="submission" date="2025-09" db="UniProtKB">
        <authorList>
            <consortium name="Ensembl"/>
        </authorList>
    </citation>
    <scope>IDENTIFICATION</scope>
</reference>
<keyword evidence="1" id="KW-0862">Zinc</keyword>
<keyword evidence="1" id="KW-0479">Metal-binding</keyword>
<name>A0A4W3IWK2_CALMI</name>
<reference evidence="3" key="4">
    <citation type="submission" date="2025-08" db="UniProtKB">
        <authorList>
            <consortium name="Ensembl"/>
        </authorList>
    </citation>
    <scope>IDENTIFICATION</scope>
</reference>
<dbReference type="GO" id="GO:0008270">
    <property type="term" value="F:zinc ion binding"/>
    <property type="evidence" value="ECO:0007669"/>
    <property type="project" value="UniProtKB-KW"/>
</dbReference>
<dbReference type="Ensembl" id="ENSCMIT00000031045.1">
    <property type="protein sequence ID" value="ENSCMIP00000030578.1"/>
    <property type="gene ID" value="ENSCMIG00000013150.1"/>
</dbReference>
<reference evidence="4" key="1">
    <citation type="journal article" date="2006" name="Science">
        <title>Ancient noncoding elements conserved in the human genome.</title>
        <authorList>
            <person name="Venkatesh B."/>
            <person name="Kirkness E.F."/>
            <person name="Loh Y.H."/>
            <person name="Halpern A.L."/>
            <person name="Lee A.P."/>
            <person name="Johnson J."/>
            <person name="Dandona N."/>
            <person name="Viswanathan L.D."/>
            <person name="Tay A."/>
            <person name="Venter J.C."/>
            <person name="Strausberg R.L."/>
            <person name="Brenner S."/>
        </authorList>
    </citation>
    <scope>NUCLEOTIDE SEQUENCE [LARGE SCALE GENOMIC DNA]</scope>
</reference>